<dbReference type="InterPro" id="IPR032675">
    <property type="entry name" value="LRR_dom_sf"/>
</dbReference>
<dbReference type="Pfam" id="PF23598">
    <property type="entry name" value="LRR_14"/>
    <property type="match status" value="1"/>
</dbReference>
<keyword evidence="7" id="KW-0325">Glycoprotein</keyword>
<evidence type="ECO:0000313" key="12">
    <source>
        <dbReference type="EMBL" id="OWM67241.1"/>
    </source>
</evidence>
<comment type="subcellular location">
    <subcellularLocation>
        <location evidence="1">Secreted</location>
        <location evidence="1">Cell wall</location>
    </subcellularLocation>
</comment>
<evidence type="ECO:0000313" key="13">
    <source>
        <dbReference type="Proteomes" id="UP000197138"/>
    </source>
</evidence>
<evidence type="ECO:0000259" key="10">
    <source>
        <dbReference type="Pfam" id="PF23559"/>
    </source>
</evidence>
<dbReference type="SUPFAM" id="SSF52047">
    <property type="entry name" value="RNI-like"/>
    <property type="match status" value="1"/>
</dbReference>
<reference evidence="13" key="1">
    <citation type="journal article" date="2017" name="Plant J.">
        <title>The pomegranate (Punica granatum L.) genome and the genomics of punicalagin biosynthesis.</title>
        <authorList>
            <person name="Qin G."/>
            <person name="Xu C."/>
            <person name="Ming R."/>
            <person name="Tang H."/>
            <person name="Guyot R."/>
            <person name="Kramer E.M."/>
            <person name="Hu Y."/>
            <person name="Yi X."/>
            <person name="Qi Y."/>
            <person name="Xu X."/>
            <person name="Gao Z."/>
            <person name="Pan H."/>
            <person name="Jian J."/>
            <person name="Tian Y."/>
            <person name="Yue Z."/>
            <person name="Xu Y."/>
        </authorList>
    </citation>
    <scope>NUCLEOTIDE SEQUENCE [LARGE SCALE GENOMIC DNA]</scope>
    <source>
        <strain evidence="13">cv. Dabenzi</strain>
    </source>
</reference>
<dbReference type="Pfam" id="PF04862">
    <property type="entry name" value="DUF642"/>
    <property type="match status" value="1"/>
</dbReference>
<dbReference type="Gene3D" id="1.10.8.430">
    <property type="entry name" value="Helical domain of apoptotic protease-activating factors"/>
    <property type="match status" value="1"/>
</dbReference>
<dbReference type="InterPro" id="IPR036388">
    <property type="entry name" value="WH-like_DNA-bd_sf"/>
</dbReference>
<dbReference type="InterPro" id="IPR058922">
    <property type="entry name" value="WHD_DRP"/>
</dbReference>
<dbReference type="Gene3D" id="1.10.10.10">
    <property type="entry name" value="Winged helix-like DNA-binding domain superfamily/Winged helix DNA-binding domain"/>
    <property type="match status" value="1"/>
</dbReference>
<sequence>MARRMKDLTERLNNLLEDKKLFFLTKTPEVRPIFQRRETHSFVSVSGVFGRKEDKKRIIDLLMSTTDDTKISVIPIVGIGGIGKTTLAKMVFMDERVDQHFELKVWAHMDVEFHPEKIIRDIIEHLSPPDTKYVDWKMERLQVHLRKMLENKRCLFVFDDVWNVNRKKWIELRELLEGVSEGSAFEQGDEKSHTVLVEIGREIVKKCSGNPLAVKTLGTLLYKKDEQNWVSVKDSEIWKMKTDILPSLRISYDLMPSYLKQCFAYCSIFPKNYEFNNLELIQLWIANGLVQPTNGNNQELEEIGQQYWEELWSRSFFEDVVEGYLVLTFRMHDLIHQLCLSVAQNESSVVNVGTRDVYERTRHLSVSDPNLLSDELPKNLHKLKGLHTVMFPYQKEGPAGETFLKECISRFKHLRVLYLHDSSSDELPSSVGKLRHLKFLHLCNNSKIRRLPSSICELWNLQSLGLEELPRDMKKLVNLRLLDITTKQIVLPEDEIGSLTSLRALFIGDCDNLEALCEDIGSLKSLRKLFIGSCPRLKYLPRGIRHLTKLEDLWIGNCPCIKLSLGDGELESDRTKNIGSLVLFQLPDLISLPEWVEWSATSLRKIIITDCPHLTYLPEWLARCSSLQTLKIRGCPHVLRLRAGMPLLTSLRLLVIEDCGGLSEACRRGGSLTFPRSSSTMRRSNEHANRSTVSPYLYIVRPSSLLVFAMRKAMSLLQLSLICLCSFLSFYTASSASSASAPRLDGLLRNGDFHLAPKPSNLNKTFIIGKYSLPNWVINSHVEFVSGGPQPGGFYLAIPRGAHAVRLGNEASIYQYVRVNPGLIYSLTFGATRTCAQDEVLRVSVRPGQESADLGIQTLYSSNGGDTYAWAFKAASKIVRVTFHNPGIQEDPACGNLVKNGGFEVGPHVFKNFSTGILLPPRQQDKISPLPGWIIASLKPVKYIDSRHFHVPSGLAAIELVAGRESSIAQHISTVPNKTYDLSFTVGDAKNGCHGSMMVQAYAGAMSIQVPLNSTGKGEFGMARMRFKATSTKTGLTFYSLYYHTKLHDYGHLCGPVLDDVRVVRVS</sequence>
<gene>
    <name evidence="12" type="ORF">CDL15_Pgr000693</name>
</gene>
<dbReference type="AlphaFoldDB" id="A0A218W4S9"/>
<dbReference type="Proteomes" id="UP000197138">
    <property type="component" value="Unassembled WGS sequence"/>
</dbReference>
<evidence type="ECO:0000256" key="7">
    <source>
        <dbReference type="ARBA" id="ARBA00023180"/>
    </source>
</evidence>
<evidence type="ECO:0000259" key="8">
    <source>
        <dbReference type="Pfam" id="PF00931"/>
    </source>
</evidence>
<dbReference type="GO" id="GO:0043531">
    <property type="term" value="F:ADP binding"/>
    <property type="evidence" value="ECO:0007669"/>
    <property type="project" value="InterPro"/>
</dbReference>
<dbReference type="Pfam" id="PF00931">
    <property type="entry name" value="NB-ARC"/>
    <property type="match status" value="1"/>
</dbReference>
<keyword evidence="5" id="KW-0677">Repeat</keyword>
<dbReference type="EMBL" id="MTKT01005400">
    <property type="protein sequence ID" value="OWM67241.1"/>
    <property type="molecule type" value="Genomic_DNA"/>
</dbReference>
<evidence type="ECO:0000256" key="3">
    <source>
        <dbReference type="ARBA" id="ARBA00022525"/>
    </source>
</evidence>
<evidence type="ECO:0000256" key="5">
    <source>
        <dbReference type="ARBA" id="ARBA00022737"/>
    </source>
</evidence>
<dbReference type="PANTHER" id="PTHR31265:SF22">
    <property type="entry name" value="DUF642 DOMAIN-CONTAINING PROTEIN"/>
    <property type="match status" value="1"/>
</dbReference>
<dbReference type="InterPro" id="IPR052437">
    <property type="entry name" value="Pectin_Meth_Modulator"/>
</dbReference>
<dbReference type="FunFam" id="2.60.120.260:FF:000031">
    <property type="entry name" value="DUF642 family protein"/>
    <property type="match status" value="1"/>
</dbReference>
<dbReference type="InterPro" id="IPR002182">
    <property type="entry name" value="NB-ARC"/>
</dbReference>
<dbReference type="FunFam" id="1.10.10.10:FF:000322">
    <property type="entry name" value="Probable disease resistance protein At1g63360"/>
    <property type="match status" value="1"/>
</dbReference>
<dbReference type="Gene3D" id="2.60.120.260">
    <property type="entry name" value="Galactose-binding domain-like"/>
    <property type="match status" value="1"/>
</dbReference>
<proteinExistence type="predicted"/>
<keyword evidence="4" id="KW-0732">Signal</keyword>
<evidence type="ECO:0000256" key="4">
    <source>
        <dbReference type="ARBA" id="ARBA00022729"/>
    </source>
</evidence>
<dbReference type="InterPro" id="IPR055414">
    <property type="entry name" value="LRR_R13L4/SHOC2-like"/>
</dbReference>
<feature type="domain" description="DUF642" evidence="9">
    <location>
        <begin position="746"/>
        <end position="898"/>
    </location>
</feature>
<dbReference type="GO" id="GO:0006952">
    <property type="term" value="P:defense response"/>
    <property type="evidence" value="ECO:0007669"/>
    <property type="project" value="UniProtKB-KW"/>
</dbReference>
<keyword evidence="2" id="KW-0134">Cell wall</keyword>
<dbReference type="PANTHER" id="PTHR31265">
    <property type="entry name" value="OS02G0527500 PROTEIN-RELATED"/>
    <property type="match status" value="1"/>
</dbReference>
<accession>A0A218W4S9</accession>
<organism evidence="12 13">
    <name type="scientific">Punica granatum</name>
    <name type="common">Pomegranate</name>
    <dbReference type="NCBI Taxonomy" id="22663"/>
    <lineage>
        <taxon>Eukaryota</taxon>
        <taxon>Viridiplantae</taxon>
        <taxon>Streptophyta</taxon>
        <taxon>Embryophyta</taxon>
        <taxon>Tracheophyta</taxon>
        <taxon>Spermatophyta</taxon>
        <taxon>Magnoliopsida</taxon>
        <taxon>eudicotyledons</taxon>
        <taxon>Gunneridae</taxon>
        <taxon>Pentapetalae</taxon>
        <taxon>rosids</taxon>
        <taxon>malvids</taxon>
        <taxon>Myrtales</taxon>
        <taxon>Lythraceae</taxon>
        <taxon>Punica</taxon>
    </lineage>
</organism>
<dbReference type="Gene3D" id="3.40.50.300">
    <property type="entry name" value="P-loop containing nucleotide triphosphate hydrolases"/>
    <property type="match status" value="1"/>
</dbReference>
<comment type="caution">
    <text evidence="12">The sequence shown here is derived from an EMBL/GenBank/DDBJ whole genome shotgun (WGS) entry which is preliminary data.</text>
</comment>
<evidence type="ECO:0000256" key="1">
    <source>
        <dbReference type="ARBA" id="ARBA00004191"/>
    </source>
</evidence>
<feature type="domain" description="Disease resistance protein winged helix" evidence="10">
    <location>
        <begin position="268"/>
        <end position="338"/>
    </location>
</feature>
<dbReference type="Pfam" id="PF23559">
    <property type="entry name" value="WHD_DRP"/>
    <property type="match status" value="1"/>
</dbReference>
<protein>
    <submittedName>
        <fullName evidence="12">Uncharacterized protein</fullName>
    </submittedName>
</protein>
<dbReference type="InterPro" id="IPR006946">
    <property type="entry name" value="DGR2-like_dom"/>
</dbReference>
<name>A0A218W4S9_PUNGR</name>
<feature type="domain" description="Disease resistance R13L4/SHOC-2-like LRR" evidence="11">
    <location>
        <begin position="408"/>
        <end position="608"/>
    </location>
</feature>
<dbReference type="SUPFAM" id="SSF52540">
    <property type="entry name" value="P-loop containing nucleoside triphosphate hydrolases"/>
    <property type="match status" value="1"/>
</dbReference>
<keyword evidence="3" id="KW-0964">Secreted</keyword>
<evidence type="ECO:0000259" key="11">
    <source>
        <dbReference type="Pfam" id="PF23598"/>
    </source>
</evidence>
<keyword evidence="6" id="KW-0611">Plant defense</keyword>
<dbReference type="Gene3D" id="3.80.10.10">
    <property type="entry name" value="Ribonuclease Inhibitor"/>
    <property type="match status" value="2"/>
</dbReference>
<evidence type="ECO:0000256" key="2">
    <source>
        <dbReference type="ARBA" id="ARBA00022512"/>
    </source>
</evidence>
<evidence type="ECO:0000259" key="9">
    <source>
        <dbReference type="Pfam" id="PF04862"/>
    </source>
</evidence>
<dbReference type="InterPro" id="IPR042197">
    <property type="entry name" value="Apaf_helical"/>
</dbReference>
<dbReference type="InterPro" id="IPR027417">
    <property type="entry name" value="P-loop_NTPase"/>
</dbReference>
<feature type="domain" description="NB-ARC" evidence="8">
    <location>
        <begin position="52"/>
        <end position="169"/>
    </location>
</feature>
<dbReference type="PRINTS" id="PR00364">
    <property type="entry name" value="DISEASERSIST"/>
</dbReference>
<evidence type="ECO:0000256" key="6">
    <source>
        <dbReference type="ARBA" id="ARBA00022821"/>
    </source>
</evidence>